<evidence type="ECO:0000313" key="1">
    <source>
        <dbReference type="EMBL" id="PXW38189.1"/>
    </source>
</evidence>
<sequence>MISYFISDDTFLLYGIPVATGGEAASSVFINLNERESLKAFKPVPGDIVVMAINHHQTRKKILQKSVMPFCRVVIMLDMPIKRSSTIEFPCLISKTISSQEFLRFLHIAKNVPVTQGTVSKRVLDIFNWLSTECSTQAQVADSNVSMRIIYRIKRNIFQKYGLLNCNSQGILVCQDMLRMKVPV</sequence>
<name>A0A318FFI0_KLEOX</name>
<dbReference type="AlphaFoldDB" id="A0A318FFI0"/>
<dbReference type="EMBL" id="QJJG01000023">
    <property type="protein sequence ID" value="PXW38189.1"/>
    <property type="molecule type" value="Genomic_DNA"/>
</dbReference>
<evidence type="ECO:0000313" key="2">
    <source>
        <dbReference type="Proteomes" id="UP000247485"/>
    </source>
</evidence>
<organism evidence="1 2">
    <name type="scientific">Klebsiella oxytoca</name>
    <dbReference type="NCBI Taxonomy" id="571"/>
    <lineage>
        <taxon>Bacteria</taxon>
        <taxon>Pseudomonadati</taxon>
        <taxon>Pseudomonadota</taxon>
        <taxon>Gammaproteobacteria</taxon>
        <taxon>Enterobacterales</taxon>
        <taxon>Enterobacteriaceae</taxon>
        <taxon>Klebsiella/Raoultella group</taxon>
        <taxon>Klebsiella</taxon>
    </lineage>
</organism>
<protein>
    <submittedName>
        <fullName evidence="1">Uncharacterized protein</fullName>
    </submittedName>
</protein>
<comment type="caution">
    <text evidence="1">The sequence shown here is derived from an EMBL/GenBank/DDBJ whole genome shotgun (WGS) entry which is preliminary data.</text>
</comment>
<gene>
    <name evidence="1" type="ORF">DET57_1232</name>
</gene>
<proteinExistence type="predicted"/>
<accession>A0A318FFI0</accession>
<dbReference type="RefSeq" id="WP_110276662.1">
    <property type="nucleotide sequence ID" value="NZ_QJJG01000023.1"/>
</dbReference>
<dbReference type="Proteomes" id="UP000247485">
    <property type="component" value="Unassembled WGS sequence"/>
</dbReference>
<reference evidence="1 2" key="1">
    <citation type="submission" date="2018-05" db="EMBL/GenBank/DDBJ databases">
        <title>Freshwater and sediment microbial communities from various areas in North America, analyzing microbe dynamics in response to fracking.</title>
        <authorList>
            <person name="Lamendella R."/>
        </authorList>
    </citation>
    <scope>NUCLEOTIDE SEQUENCE [LARGE SCALE GENOMIC DNA]</scope>
    <source>
        <strain evidence="1 2">67</strain>
    </source>
</reference>